<dbReference type="EMBL" id="AMFJ01036118">
    <property type="protein sequence ID" value="EKD25169.1"/>
    <property type="molecule type" value="Genomic_DNA"/>
</dbReference>
<dbReference type="AlphaFoldDB" id="K1YIK0"/>
<name>K1YIK0_9BACT</name>
<evidence type="ECO:0000256" key="1">
    <source>
        <dbReference type="SAM" id="SignalP"/>
    </source>
</evidence>
<reference evidence="2" key="1">
    <citation type="journal article" date="2012" name="Science">
        <title>Fermentation, hydrogen, and sulfur metabolism in multiple uncultivated bacterial phyla.</title>
        <authorList>
            <person name="Wrighton K.C."/>
            <person name="Thomas B.C."/>
            <person name="Sharon I."/>
            <person name="Miller C.S."/>
            <person name="Castelle C.J."/>
            <person name="VerBerkmoes N.C."/>
            <person name="Wilkins M.J."/>
            <person name="Hettich R.L."/>
            <person name="Lipton M.S."/>
            <person name="Williams K.H."/>
            <person name="Long P.E."/>
            <person name="Banfield J.F."/>
        </authorList>
    </citation>
    <scope>NUCLEOTIDE SEQUENCE [LARGE SCALE GENOMIC DNA]</scope>
</reference>
<proteinExistence type="predicted"/>
<comment type="caution">
    <text evidence="2">The sequence shown here is derived from an EMBL/GenBank/DDBJ whole genome shotgun (WGS) entry which is preliminary data.</text>
</comment>
<gene>
    <name evidence="2" type="ORF">ACD_80C00111G0006</name>
</gene>
<feature type="signal peptide" evidence="1">
    <location>
        <begin position="1"/>
        <end position="19"/>
    </location>
</feature>
<evidence type="ECO:0000313" key="2">
    <source>
        <dbReference type="EMBL" id="EKD25169.1"/>
    </source>
</evidence>
<protein>
    <submittedName>
        <fullName evidence="2">Uncharacterized protein</fullName>
    </submittedName>
</protein>
<keyword evidence="1" id="KW-0732">Signal</keyword>
<feature type="chain" id="PRO_5022697917" evidence="1">
    <location>
        <begin position="20"/>
        <end position="419"/>
    </location>
</feature>
<sequence length="419" mass="47524">MKSKLLLLLIVLTTLPLLSWCWDDDPCADDPDSRHCYQKEAVDNNDPSQCKNIDWSDFKQYGSNPPKDKCYMMVAASNGDYWLCNKIKWGEMSYSKADCIFEVISAQDDPKGCDLLKWKDRYEECNQTFRSATALGMKDQTIESLIEQSKNDPDNADLKAQIQKEMEAKKAMFPYLTPEEKNIYIKEQRLKIMEGIDDTDVSSLISKEYTAFRAANPTADVITLLDKMKSIADKQEAIKQIDDDANALVDAVKAQMTSVAQAGQDAATDIMKEKAADWIKENGGDKLKWSLKNLEWMKDKYEKGSEAYNSINEKYEKIKWVYDQVNGIYTKMDGLDTLVAQGKLTADKAKVIKWAVLLQNWLTAVTEYVPVFGSTISKITNATFETTIKVAEERAKRTTSLDKCIDDPLNCNTDDISAY</sequence>
<organism evidence="2">
    <name type="scientific">uncultured bacterium</name>
    <name type="common">gcode 4</name>
    <dbReference type="NCBI Taxonomy" id="1234023"/>
    <lineage>
        <taxon>Bacteria</taxon>
        <taxon>environmental samples</taxon>
    </lineage>
</organism>
<accession>K1YIK0</accession>